<dbReference type="HOGENOM" id="CLU_2137037_0_0_1"/>
<dbReference type="Proteomes" id="UP000007014">
    <property type="component" value="Chromosome 6"/>
</dbReference>
<organism evidence="1 2">
    <name type="scientific">Cyanidioschyzon merolae (strain NIES-3377 / 10D)</name>
    <name type="common">Unicellular red alga</name>
    <dbReference type="NCBI Taxonomy" id="280699"/>
    <lineage>
        <taxon>Eukaryota</taxon>
        <taxon>Rhodophyta</taxon>
        <taxon>Bangiophyceae</taxon>
        <taxon>Cyanidiales</taxon>
        <taxon>Cyanidiaceae</taxon>
        <taxon>Cyanidioschyzon</taxon>
    </lineage>
</organism>
<evidence type="ECO:0000313" key="2">
    <source>
        <dbReference type="Proteomes" id="UP000007014"/>
    </source>
</evidence>
<reference evidence="1 2" key="1">
    <citation type="journal article" date="2004" name="Nature">
        <title>Genome sequence of the ultrasmall unicellular red alga Cyanidioschyzon merolae 10D.</title>
        <authorList>
            <person name="Matsuzaki M."/>
            <person name="Misumi O."/>
            <person name="Shin-i T."/>
            <person name="Maruyama S."/>
            <person name="Takahara M."/>
            <person name="Miyagishima S."/>
            <person name="Mori T."/>
            <person name="Nishida K."/>
            <person name="Yagisawa F."/>
            <person name="Nishida K."/>
            <person name="Yoshida Y."/>
            <person name="Nishimura Y."/>
            <person name="Nakao S."/>
            <person name="Kobayashi T."/>
            <person name="Momoyama Y."/>
            <person name="Higashiyama T."/>
            <person name="Minoda A."/>
            <person name="Sano M."/>
            <person name="Nomoto H."/>
            <person name="Oishi K."/>
            <person name="Hayashi H."/>
            <person name="Ohta F."/>
            <person name="Nishizaka S."/>
            <person name="Haga S."/>
            <person name="Miura S."/>
            <person name="Morishita T."/>
            <person name="Kabeya Y."/>
            <person name="Terasawa K."/>
            <person name="Suzuki Y."/>
            <person name="Ishii Y."/>
            <person name="Asakawa S."/>
            <person name="Takano H."/>
            <person name="Ohta N."/>
            <person name="Kuroiwa H."/>
            <person name="Tanaka K."/>
            <person name="Shimizu N."/>
            <person name="Sugano S."/>
            <person name="Sato N."/>
            <person name="Nozaki H."/>
            <person name="Ogasawara N."/>
            <person name="Kohara Y."/>
            <person name="Kuroiwa T."/>
        </authorList>
    </citation>
    <scope>NUCLEOTIDE SEQUENCE [LARGE SCALE GENOMIC DNA]</scope>
    <source>
        <strain evidence="1 2">10D</strain>
    </source>
</reference>
<gene>
    <name evidence="1" type="ORF">CYME_CMF071C</name>
</gene>
<dbReference type="EMBL" id="AP006488">
    <property type="protein sequence ID" value="BAM79452.1"/>
    <property type="molecule type" value="Genomic_DNA"/>
</dbReference>
<protein>
    <submittedName>
        <fullName evidence="1">Uncharacterized protein</fullName>
    </submittedName>
</protein>
<accession>M1VB44</accession>
<sequence length="113" mass="12655">MLPMRNDTGTLPQKHNRLQFDGGFSICMHQRCAKRRTFVASRKHGMSGCAFTVLLHQRFRASAPATVRSLSQVLAIQLPRMGLSVKFGLFRIAFSQWKPNLDVPDICATAVPL</sequence>
<name>M1VB44_CYAM1</name>
<dbReference type="KEGG" id="cme:CYME_CMF071C"/>
<dbReference type="RefSeq" id="XP_005535738.1">
    <property type="nucleotide sequence ID" value="XM_005535681.1"/>
</dbReference>
<proteinExistence type="predicted"/>
<keyword evidence="2" id="KW-1185">Reference proteome</keyword>
<reference evidence="1 2" key="2">
    <citation type="journal article" date="2007" name="BMC Biol.">
        <title>A 100%-complete sequence reveals unusually simple genomic features in the hot-spring red alga Cyanidioschyzon merolae.</title>
        <authorList>
            <person name="Nozaki H."/>
            <person name="Takano H."/>
            <person name="Misumi O."/>
            <person name="Terasawa K."/>
            <person name="Matsuzaki M."/>
            <person name="Maruyama S."/>
            <person name="Nishida K."/>
            <person name="Yagisawa F."/>
            <person name="Yoshida Y."/>
            <person name="Fujiwara T."/>
            <person name="Takio S."/>
            <person name="Tamura K."/>
            <person name="Chung S.J."/>
            <person name="Nakamura S."/>
            <person name="Kuroiwa H."/>
            <person name="Tanaka K."/>
            <person name="Sato N."/>
            <person name="Kuroiwa T."/>
        </authorList>
    </citation>
    <scope>NUCLEOTIDE SEQUENCE [LARGE SCALE GENOMIC DNA]</scope>
    <source>
        <strain evidence="1 2">10D</strain>
    </source>
</reference>
<evidence type="ECO:0000313" key="1">
    <source>
        <dbReference type="EMBL" id="BAM79452.1"/>
    </source>
</evidence>
<dbReference type="Gramene" id="CMF071CT">
    <property type="protein sequence ID" value="CMF071CT"/>
    <property type="gene ID" value="CMF071C"/>
</dbReference>
<dbReference type="AlphaFoldDB" id="M1VB44"/>
<dbReference type="GeneID" id="16992948"/>